<sequence length="464" mass="50783">MSGVPPHVLVVFGATGDLAKRMLFPGVVQLWEEGLFPEHFRVIGSGRHSPGGDDEFRERLGEEVREFSGVGEERWSAFARSISFQVADSDDGGDLASAVRAAREDLGDTAEVLLYLSVPPEAMGPMIGMLGDTGLAEGARLILEKPLGHDVASARELDAAVRRVFPEENVFRIDHFLGMEAVRNLVALRFGGGPMGACWHRRDVASVQIDVPEEIGIEGRGAFMEATGTFRDMVPTHLCQVLGLLTMEPPDGFDVESLRAAKLSVFEALRPFAPERTVFGQYDGYRDEDGVDDGSESETFVALEAFIDNDRWRDVPFQLRTGKAMAESRMAITVVFRAPAEGPFREVGDPARLRVELSDDLAVSLDTPAKRPGPGPVTEVVNAELRSTGPVEGKPLKPYARLLHDALRGDRTWFTGADEVERLWAVCAPVLEHPPSTQRYPRGSWGPEEANRLPGPDGWRVSGE</sequence>
<reference evidence="10 11" key="1">
    <citation type="submission" date="2017-07" db="EMBL/GenBank/DDBJ databases">
        <title>Amycolatopsis thailandensis Genome sequencing and assembly.</title>
        <authorList>
            <person name="Kaur N."/>
            <person name="Mayilraj S."/>
        </authorList>
    </citation>
    <scope>NUCLEOTIDE SEQUENCE [LARGE SCALE GENOMIC DNA]</scope>
    <source>
        <strain evidence="10 11">JCM 16380</strain>
    </source>
</reference>
<organism evidence="10 11">
    <name type="scientific">Amycolatopsis thailandensis</name>
    <dbReference type="NCBI Taxonomy" id="589330"/>
    <lineage>
        <taxon>Bacteria</taxon>
        <taxon>Bacillati</taxon>
        <taxon>Actinomycetota</taxon>
        <taxon>Actinomycetes</taxon>
        <taxon>Pseudonocardiales</taxon>
        <taxon>Pseudonocardiaceae</taxon>
        <taxon>Amycolatopsis</taxon>
    </lineage>
</organism>
<protein>
    <recommendedName>
        <fullName evidence="6">Glucose-6-phosphate 1-dehydrogenase</fullName>
        <shortName evidence="6">G6PD</shortName>
        <ecNumber evidence="6">1.1.1.49</ecNumber>
    </recommendedName>
</protein>
<dbReference type="HAMAP" id="MF_00966">
    <property type="entry name" value="G6PD"/>
    <property type="match status" value="1"/>
</dbReference>
<accession>A0A229SBD9</accession>
<dbReference type="GO" id="GO:0005829">
    <property type="term" value="C:cytosol"/>
    <property type="evidence" value="ECO:0007669"/>
    <property type="project" value="TreeGrafter"/>
</dbReference>
<comment type="caution">
    <text evidence="6">Lacks conserved residue(s) required for the propagation of feature annotation.</text>
</comment>
<keyword evidence="2 6" id="KW-0313">Glucose metabolism</keyword>
<evidence type="ECO:0000259" key="8">
    <source>
        <dbReference type="Pfam" id="PF00479"/>
    </source>
</evidence>
<dbReference type="UniPathway" id="UPA00115">
    <property type="reaction ID" value="UER00408"/>
</dbReference>
<dbReference type="SUPFAM" id="SSF55347">
    <property type="entry name" value="Glyceraldehyde-3-phosphate dehydrogenase-like, C-terminal domain"/>
    <property type="match status" value="1"/>
</dbReference>
<keyword evidence="4 6" id="KW-0560">Oxidoreductase</keyword>
<feature type="binding site" evidence="6">
    <location>
        <position position="213"/>
    </location>
    <ligand>
        <name>substrate</name>
    </ligand>
</feature>
<dbReference type="PIRSF" id="PIRSF000110">
    <property type="entry name" value="G6PD"/>
    <property type="match status" value="1"/>
</dbReference>
<evidence type="ECO:0000256" key="1">
    <source>
        <dbReference type="ARBA" id="ARBA00004937"/>
    </source>
</evidence>
<feature type="region of interest" description="Disordered" evidence="7">
    <location>
        <begin position="435"/>
        <end position="464"/>
    </location>
</feature>
<evidence type="ECO:0000256" key="2">
    <source>
        <dbReference type="ARBA" id="ARBA00022526"/>
    </source>
</evidence>
<feature type="binding site" evidence="6">
    <location>
        <position position="232"/>
    </location>
    <ligand>
        <name>substrate</name>
    </ligand>
</feature>
<evidence type="ECO:0000256" key="4">
    <source>
        <dbReference type="ARBA" id="ARBA00023002"/>
    </source>
</evidence>
<keyword evidence="3 6" id="KW-0521">NADP</keyword>
<gene>
    <name evidence="6" type="primary">zwf</name>
    <name evidence="10" type="ORF">CFP71_15050</name>
</gene>
<name>A0A229SBD9_9PSEU</name>
<dbReference type="AlphaFoldDB" id="A0A229SBD9"/>
<comment type="caution">
    <text evidence="10">The sequence shown here is derived from an EMBL/GenBank/DDBJ whole genome shotgun (WGS) entry which is preliminary data.</text>
</comment>
<dbReference type="Gene3D" id="3.40.50.720">
    <property type="entry name" value="NAD(P)-binding Rossmann-like Domain"/>
    <property type="match status" value="1"/>
</dbReference>
<dbReference type="InterPro" id="IPR036291">
    <property type="entry name" value="NAD(P)-bd_dom_sf"/>
</dbReference>
<comment type="function">
    <text evidence="6">Catalyzes the oxidation of glucose 6-phosphate to 6-phosphogluconolactone.</text>
</comment>
<dbReference type="Pfam" id="PF02781">
    <property type="entry name" value="G6PD_C"/>
    <property type="match status" value="1"/>
</dbReference>
<dbReference type="GO" id="GO:0050661">
    <property type="term" value="F:NADP binding"/>
    <property type="evidence" value="ECO:0007669"/>
    <property type="project" value="UniProtKB-UniRule"/>
</dbReference>
<dbReference type="RefSeq" id="WP_093934467.1">
    <property type="nucleotide sequence ID" value="NZ_NMQT01000051.1"/>
</dbReference>
<evidence type="ECO:0000259" key="9">
    <source>
        <dbReference type="Pfam" id="PF02781"/>
    </source>
</evidence>
<dbReference type="SUPFAM" id="SSF51735">
    <property type="entry name" value="NAD(P)-binding Rossmann-fold domains"/>
    <property type="match status" value="1"/>
</dbReference>
<proteinExistence type="inferred from homology"/>
<feature type="active site" description="Proton acceptor" evidence="6">
    <location>
        <position position="237"/>
    </location>
</feature>
<comment type="catalytic activity">
    <reaction evidence="6">
        <text>D-glucose 6-phosphate + NADP(+) = 6-phospho-D-glucono-1,5-lactone + NADPH + H(+)</text>
        <dbReference type="Rhea" id="RHEA:15841"/>
        <dbReference type="ChEBI" id="CHEBI:15378"/>
        <dbReference type="ChEBI" id="CHEBI:57783"/>
        <dbReference type="ChEBI" id="CHEBI:57955"/>
        <dbReference type="ChEBI" id="CHEBI:58349"/>
        <dbReference type="ChEBI" id="CHEBI:61548"/>
        <dbReference type="EC" id="1.1.1.49"/>
    </reaction>
</comment>
<evidence type="ECO:0000256" key="5">
    <source>
        <dbReference type="ARBA" id="ARBA00023277"/>
    </source>
</evidence>
<dbReference type="PANTHER" id="PTHR23429:SF0">
    <property type="entry name" value="GLUCOSE-6-PHOSPHATE 1-DEHYDROGENASE"/>
    <property type="match status" value="1"/>
</dbReference>
<dbReference type="EMBL" id="NMQT01000051">
    <property type="protein sequence ID" value="OXM56135.1"/>
    <property type="molecule type" value="Genomic_DNA"/>
</dbReference>
<evidence type="ECO:0000313" key="10">
    <source>
        <dbReference type="EMBL" id="OXM56135.1"/>
    </source>
</evidence>
<evidence type="ECO:0000256" key="3">
    <source>
        <dbReference type="ARBA" id="ARBA00022857"/>
    </source>
</evidence>
<evidence type="ECO:0000256" key="7">
    <source>
        <dbReference type="SAM" id="MobiDB-lite"/>
    </source>
</evidence>
<feature type="binding site" evidence="6">
    <location>
        <position position="323"/>
    </location>
    <ligand>
        <name>substrate</name>
    </ligand>
</feature>
<dbReference type="InterPro" id="IPR022674">
    <property type="entry name" value="G6P_DH_NAD-bd"/>
</dbReference>
<evidence type="ECO:0000256" key="6">
    <source>
        <dbReference type="HAMAP-Rule" id="MF_00966"/>
    </source>
</evidence>
<dbReference type="GO" id="GO:0004345">
    <property type="term" value="F:glucose-6-phosphate dehydrogenase activity"/>
    <property type="evidence" value="ECO:0007669"/>
    <property type="project" value="UniProtKB-UniRule"/>
</dbReference>
<dbReference type="Pfam" id="PF00479">
    <property type="entry name" value="G6PD_N"/>
    <property type="match status" value="1"/>
</dbReference>
<dbReference type="EC" id="1.1.1.49" evidence="6"/>
<dbReference type="GO" id="GO:0006006">
    <property type="term" value="P:glucose metabolic process"/>
    <property type="evidence" value="ECO:0007669"/>
    <property type="project" value="UniProtKB-KW"/>
</dbReference>
<feature type="binding site" evidence="6">
    <location>
        <position position="175"/>
    </location>
    <ligand>
        <name>substrate</name>
    </ligand>
</feature>
<dbReference type="InterPro" id="IPR022675">
    <property type="entry name" value="G6P_DH_C"/>
</dbReference>
<keyword evidence="5 6" id="KW-0119">Carbohydrate metabolism</keyword>
<comment type="pathway">
    <text evidence="1 6">Carbohydrate degradation; pentose phosphate pathway; D-ribulose 5-phosphate from D-glucose 6-phosphate (oxidative stage): step 1/3.</text>
</comment>
<feature type="binding site" evidence="6">
    <location>
        <position position="145"/>
    </location>
    <ligand>
        <name>NADP(+)</name>
        <dbReference type="ChEBI" id="CHEBI:58349"/>
    </ligand>
</feature>
<dbReference type="PRINTS" id="PR00079">
    <property type="entry name" value="G6PDHDRGNASE"/>
</dbReference>
<feature type="domain" description="Glucose-6-phosphate dehydrogenase NAD-binding" evidence="8">
    <location>
        <begin position="10"/>
        <end position="184"/>
    </location>
</feature>
<feature type="binding site" evidence="6">
    <location>
        <begin position="13"/>
        <end position="20"/>
    </location>
    <ligand>
        <name>NADP(+)</name>
        <dbReference type="ChEBI" id="CHEBI:58349"/>
    </ligand>
</feature>
<keyword evidence="11" id="KW-1185">Reference proteome</keyword>
<dbReference type="InterPro" id="IPR001282">
    <property type="entry name" value="G6P_DH"/>
</dbReference>
<dbReference type="OrthoDB" id="9802739at2"/>
<feature type="domain" description="Glucose-6-phosphate dehydrogenase C-terminal" evidence="9">
    <location>
        <begin position="187"/>
        <end position="456"/>
    </location>
</feature>
<comment type="similarity">
    <text evidence="6">Belongs to the glucose-6-phosphate dehydrogenase family.</text>
</comment>
<dbReference type="PANTHER" id="PTHR23429">
    <property type="entry name" value="GLUCOSE-6-PHOSPHATE 1-DEHYDROGENASE G6PD"/>
    <property type="match status" value="1"/>
</dbReference>
<dbReference type="GO" id="GO:0009051">
    <property type="term" value="P:pentose-phosphate shunt, oxidative branch"/>
    <property type="evidence" value="ECO:0007669"/>
    <property type="project" value="TreeGrafter"/>
</dbReference>
<dbReference type="Proteomes" id="UP000215223">
    <property type="component" value="Unassembled WGS sequence"/>
</dbReference>
<dbReference type="Gene3D" id="3.30.360.10">
    <property type="entry name" value="Dihydrodipicolinate Reductase, domain 2"/>
    <property type="match status" value="1"/>
</dbReference>
<evidence type="ECO:0000313" key="11">
    <source>
        <dbReference type="Proteomes" id="UP000215223"/>
    </source>
</evidence>
<feature type="binding site" evidence="6">
    <location>
        <position position="47"/>
    </location>
    <ligand>
        <name>NADP(+)</name>
        <dbReference type="ChEBI" id="CHEBI:58349"/>
    </ligand>
</feature>